<organism evidence="9 10">
    <name type="scientific">Paenibacillus roseus</name>
    <dbReference type="NCBI Taxonomy" id="2798579"/>
    <lineage>
        <taxon>Bacteria</taxon>
        <taxon>Bacillati</taxon>
        <taxon>Bacillota</taxon>
        <taxon>Bacilli</taxon>
        <taxon>Bacillales</taxon>
        <taxon>Paenibacillaceae</taxon>
        <taxon>Paenibacillus</taxon>
    </lineage>
</organism>
<dbReference type="InterPro" id="IPR036890">
    <property type="entry name" value="HATPase_C_sf"/>
</dbReference>
<proteinExistence type="predicted"/>
<dbReference type="Pfam" id="PF06580">
    <property type="entry name" value="His_kinase"/>
    <property type="match status" value="1"/>
</dbReference>
<dbReference type="InterPro" id="IPR010559">
    <property type="entry name" value="Sig_transdc_His_kin_internal"/>
</dbReference>
<dbReference type="InterPro" id="IPR050640">
    <property type="entry name" value="Bact_2-comp_sensor_kinase"/>
</dbReference>
<evidence type="ECO:0000256" key="7">
    <source>
        <dbReference type="SAM" id="Phobius"/>
    </source>
</evidence>
<comment type="subcellular location">
    <subcellularLocation>
        <location evidence="1">Cell membrane</location>
        <topology evidence="1">Multi-pass membrane protein</topology>
    </subcellularLocation>
</comment>
<dbReference type="GO" id="GO:0005886">
    <property type="term" value="C:plasma membrane"/>
    <property type="evidence" value="ECO:0007669"/>
    <property type="project" value="UniProtKB-SubCell"/>
</dbReference>
<keyword evidence="10" id="KW-1185">Reference proteome</keyword>
<evidence type="ECO:0000256" key="6">
    <source>
        <dbReference type="ARBA" id="ARBA00023136"/>
    </source>
</evidence>
<keyword evidence="4" id="KW-0808">Transferase</keyword>
<evidence type="ECO:0000313" key="9">
    <source>
        <dbReference type="EMBL" id="MBJ6361144.1"/>
    </source>
</evidence>
<dbReference type="InterPro" id="IPR003660">
    <property type="entry name" value="HAMP_dom"/>
</dbReference>
<keyword evidence="2" id="KW-1003">Cell membrane</keyword>
<dbReference type="Gene3D" id="6.10.340.10">
    <property type="match status" value="1"/>
</dbReference>
<feature type="transmembrane region" description="Helical" evidence="7">
    <location>
        <begin position="281"/>
        <end position="303"/>
    </location>
</feature>
<evidence type="ECO:0000256" key="3">
    <source>
        <dbReference type="ARBA" id="ARBA00022553"/>
    </source>
</evidence>
<dbReference type="PROSITE" id="PS50885">
    <property type="entry name" value="HAMP"/>
    <property type="match status" value="1"/>
</dbReference>
<dbReference type="SUPFAM" id="SSF55874">
    <property type="entry name" value="ATPase domain of HSP90 chaperone/DNA topoisomerase II/histidine kinase"/>
    <property type="match status" value="1"/>
</dbReference>
<comment type="caution">
    <text evidence="9">The sequence shown here is derived from an EMBL/GenBank/DDBJ whole genome shotgun (WGS) entry which is preliminary data.</text>
</comment>
<name>A0A934J3U8_9BACL</name>
<evidence type="ECO:0000256" key="1">
    <source>
        <dbReference type="ARBA" id="ARBA00004651"/>
    </source>
</evidence>
<dbReference type="Gene3D" id="3.30.565.10">
    <property type="entry name" value="Histidine kinase-like ATPase, C-terminal domain"/>
    <property type="match status" value="1"/>
</dbReference>
<gene>
    <name evidence="9" type="ORF">JFN88_07445</name>
</gene>
<feature type="domain" description="HAMP" evidence="8">
    <location>
        <begin position="300"/>
        <end position="355"/>
    </location>
</feature>
<protein>
    <submittedName>
        <fullName evidence="9">Sensor histidine kinase</fullName>
    </submittedName>
</protein>
<dbReference type="EMBL" id="JAELUP010000020">
    <property type="protein sequence ID" value="MBJ6361144.1"/>
    <property type="molecule type" value="Genomic_DNA"/>
</dbReference>
<dbReference type="Proteomes" id="UP000640274">
    <property type="component" value="Unassembled WGS sequence"/>
</dbReference>
<evidence type="ECO:0000256" key="2">
    <source>
        <dbReference type="ARBA" id="ARBA00022475"/>
    </source>
</evidence>
<evidence type="ECO:0000256" key="4">
    <source>
        <dbReference type="ARBA" id="ARBA00022679"/>
    </source>
</evidence>
<dbReference type="SMART" id="SM00387">
    <property type="entry name" value="HATPase_c"/>
    <property type="match status" value="1"/>
</dbReference>
<accession>A0A934J3U8</accession>
<dbReference type="SMART" id="SM00304">
    <property type="entry name" value="HAMP"/>
    <property type="match status" value="1"/>
</dbReference>
<keyword evidence="6 7" id="KW-0472">Membrane</keyword>
<keyword evidence="5 9" id="KW-0418">Kinase</keyword>
<evidence type="ECO:0000259" key="8">
    <source>
        <dbReference type="PROSITE" id="PS50885"/>
    </source>
</evidence>
<dbReference type="PANTHER" id="PTHR34220">
    <property type="entry name" value="SENSOR HISTIDINE KINASE YPDA"/>
    <property type="match status" value="1"/>
</dbReference>
<dbReference type="GO" id="GO:0000155">
    <property type="term" value="F:phosphorelay sensor kinase activity"/>
    <property type="evidence" value="ECO:0007669"/>
    <property type="project" value="InterPro"/>
</dbReference>
<evidence type="ECO:0000313" key="10">
    <source>
        <dbReference type="Proteomes" id="UP000640274"/>
    </source>
</evidence>
<dbReference type="AlphaFoldDB" id="A0A934J3U8"/>
<reference evidence="9" key="1">
    <citation type="submission" date="2020-12" db="EMBL/GenBank/DDBJ databases">
        <authorList>
            <person name="Huq M.A."/>
        </authorList>
    </citation>
    <scope>NUCLEOTIDE SEQUENCE</scope>
    <source>
        <strain evidence="9">MAHUQ-46</strain>
    </source>
</reference>
<evidence type="ECO:0000256" key="5">
    <source>
        <dbReference type="ARBA" id="ARBA00022777"/>
    </source>
</evidence>
<dbReference type="InterPro" id="IPR003594">
    <property type="entry name" value="HATPase_dom"/>
</dbReference>
<keyword evidence="3" id="KW-0597">Phosphoprotein</keyword>
<keyword evidence="7" id="KW-0812">Transmembrane</keyword>
<dbReference type="PANTHER" id="PTHR34220:SF7">
    <property type="entry name" value="SENSOR HISTIDINE KINASE YPDA"/>
    <property type="match status" value="1"/>
</dbReference>
<sequence length="586" mass="66104">MSYFKKLPITTQLLLLLSLIVLVMVSIMAANYFRAVEVIKENNSNYMQGIISQQNQSLSSNSNDIKKIIDTVAYNEQTVQNYLNVTDPVERLEAYNQLKSYLSDMRGMKEGILDIALVGKNGSYFNMKADTDQLAGIAQDIPEKVLYYFDGLQELTIANATKWVLIAGAKIYSTTDFTKGENELGTVLVAFDVGALFGNGDSIDLSNRATIYMTDRNGRVFYTNDKSLSIGGRLSKAELLDGNEQYLIKREPIPDFGGEIVIAMPNHVLLQGLNDIRKQQLFMVAIAIGFLIIPLLFVINNILQPLKKLMMLMSEVRMGQKNHLRKRIEVDGYAEMIIMATRFNDMMAEIEGLTERLLDSKKLLYETELVKRQAELSYLQSQINPHFLYNTLESIKGLAADEGSSKIFELTKALALFFRFSIKGSETVSLDRELTIIKNYVYIQQIRFGERLQVEYDFSAASLDCAIPKMILQPIVENAINHGIEPLERNGLLVIKSYTEGDNLYLSVQDNGSGMHAERLEDINKSLEMQRSERDDRSSESSIGLMNVHDRLRIKYGEAYGIWITSNIGCGTRVLLKLPIGGERNV</sequence>
<keyword evidence="7" id="KW-1133">Transmembrane helix</keyword>
<dbReference type="Pfam" id="PF02518">
    <property type="entry name" value="HATPase_c"/>
    <property type="match status" value="1"/>
</dbReference>
<dbReference type="RefSeq" id="WP_199018696.1">
    <property type="nucleotide sequence ID" value="NZ_JAELUP010000020.1"/>
</dbReference>